<dbReference type="CDD" id="cd05195">
    <property type="entry name" value="enoyl_red"/>
    <property type="match status" value="1"/>
</dbReference>
<keyword evidence="2" id="KW-0597">Phosphoprotein</keyword>
<name>A0A7H8QIN1_TALRU</name>
<evidence type="ECO:0000256" key="2">
    <source>
        <dbReference type="ARBA" id="ARBA00022553"/>
    </source>
</evidence>
<dbReference type="Pfam" id="PF08240">
    <property type="entry name" value="ADH_N"/>
    <property type="match status" value="1"/>
</dbReference>
<dbReference type="SUPFAM" id="SSF50129">
    <property type="entry name" value="GroES-like"/>
    <property type="match status" value="1"/>
</dbReference>
<dbReference type="InterPro" id="IPR050091">
    <property type="entry name" value="PKS_NRPS_Biosynth_Enz"/>
</dbReference>
<keyword evidence="3" id="KW-0808">Transferase</keyword>
<dbReference type="InterPro" id="IPR036291">
    <property type="entry name" value="NAD(P)-bd_dom_sf"/>
</dbReference>
<dbReference type="RefSeq" id="XP_035339474.1">
    <property type="nucleotide sequence ID" value="XM_035483581.1"/>
</dbReference>
<dbReference type="Pfam" id="PF13602">
    <property type="entry name" value="ADH_zinc_N_2"/>
    <property type="match status" value="1"/>
</dbReference>
<dbReference type="Proteomes" id="UP000509510">
    <property type="component" value="Chromosome I"/>
</dbReference>
<dbReference type="InterPro" id="IPR036736">
    <property type="entry name" value="ACP-like_sf"/>
</dbReference>
<organism evidence="6 7">
    <name type="scientific">Talaromyces rugulosus</name>
    <name type="common">Penicillium rugulosum</name>
    <dbReference type="NCBI Taxonomy" id="121627"/>
    <lineage>
        <taxon>Eukaryota</taxon>
        <taxon>Fungi</taxon>
        <taxon>Dikarya</taxon>
        <taxon>Ascomycota</taxon>
        <taxon>Pezizomycotina</taxon>
        <taxon>Eurotiomycetes</taxon>
        <taxon>Eurotiomycetidae</taxon>
        <taxon>Eurotiales</taxon>
        <taxon>Trichocomaceae</taxon>
        <taxon>Talaromyces</taxon>
        <taxon>Talaromyces sect. Islandici</taxon>
    </lineage>
</organism>
<dbReference type="GO" id="GO:0004312">
    <property type="term" value="F:fatty acid synthase activity"/>
    <property type="evidence" value="ECO:0007669"/>
    <property type="project" value="TreeGrafter"/>
</dbReference>
<evidence type="ECO:0000256" key="1">
    <source>
        <dbReference type="ARBA" id="ARBA00022450"/>
    </source>
</evidence>
<dbReference type="InterPro" id="IPR056501">
    <property type="entry name" value="NAD-bd_HRPKS_sdrA"/>
</dbReference>
<dbReference type="GeneID" id="55987886"/>
<dbReference type="Pfam" id="PF08659">
    <property type="entry name" value="KR"/>
    <property type="match status" value="1"/>
</dbReference>
<dbReference type="PANTHER" id="PTHR43775">
    <property type="entry name" value="FATTY ACID SYNTHASE"/>
    <property type="match status" value="1"/>
</dbReference>
<dbReference type="InterPro" id="IPR013968">
    <property type="entry name" value="PKS_KR"/>
</dbReference>
<dbReference type="EMBL" id="CP055898">
    <property type="protein sequence ID" value="QKX53295.1"/>
    <property type="molecule type" value="Genomic_DNA"/>
</dbReference>
<dbReference type="GO" id="GO:0006633">
    <property type="term" value="P:fatty acid biosynthetic process"/>
    <property type="evidence" value="ECO:0007669"/>
    <property type="project" value="TreeGrafter"/>
</dbReference>
<dbReference type="AlphaFoldDB" id="A0A7H8QIN1"/>
<keyword evidence="1" id="KW-0596">Phosphopantetheine</keyword>
<dbReference type="GO" id="GO:0044550">
    <property type="term" value="P:secondary metabolite biosynthetic process"/>
    <property type="evidence" value="ECO:0007669"/>
    <property type="project" value="TreeGrafter"/>
</dbReference>
<dbReference type="InterPro" id="IPR011032">
    <property type="entry name" value="GroES-like_sf"/>
</dbReference>
<dbReference type="Gene3D" id="1.10.1200.10">
    <property type="entry name" value="ACP-like"/>
    <property type="match status" value="1"/>
</dbReference>
<gene>
    <name evidence="6" type="ORF">TRUGW13939_00373</name>
</gene>
<dbReference type="KEGG" id="trg:TRUGW13939_00373"/>
<reference evidence="7" key="1">
    <citation type="submission" date="2020-06" db="EMBL/GenBank/DDBJ databases">
        <title>A chromosome-scale genome assembly of Talaromyces rugulosus W13939.</title>
        <authorList>
            <person name="Wang B."/>
            <person name="Guo L."/>
            <person name="Ye K."/>
            <person name="Wang L."/>
        </authorList>
    </citation>
    <scope>NUCLEOTIDE SEQUENCE [LARGE SCALE GENOMIC DNA]</scope>
    <source>
        <strain evidence="7">W13939</strain>
    </source>
</reference>
<evidence type="ECO:0000256" key="3">
    <source>
        <dbReference type="ARBA" id="ARBA00022679"/>
    </source>
</evidence>
<feature type="domain" description="Carrier" evidence="5">
    <location>
        <begin position="1050"/>
        <end position="1127"/>
    </location>
</feature>
<evidence type="ECO:0000256" key="4">
    <source>
        <dbReference type="ARBA" id="ARBA00023268"/>
    </source>
</evidence>
<dbReference type="GO" id="GO:1901336">
    <property type="term" value="P:lactone biosynthetic process"/>
    <property type="evidence" value="ECO:0007669"/>
    <property type="project" value="UniProtKB-ARBA"/>
</dbReference>
<dbReference type="CDD" id="cd05274">
    <property type="entry name" value="KR_FAS_SDR_x"/>
    <property type="match status" value="1"/>
</dbReference>
<keyword evidence="7" id="KW-1185">Reference proteome</keyword>
<evidence type="ECO:0000313" key="6">
    <source>
        <dbReference type="EMBL" id="QKX53295.1"/>
    </source>
</evidence>
<dbReference type="InterPro" id="IPR057326">
    <property type="entry name" value="KR_dom"/>
</dbReference>
<dbReference type="SUPFAM" id="SSF51735">
    <property type="entry name" value="NAD(P)-binding Rossmann-fold domains"/>
    <property type="match status" value="2"/>
</dbReference>
<dbReference type="GO" id="GO:0031177">
    <property type="term" value="F:phosphopantetheine binding"/>
    <property type="evidence" value="ECO:0007669"/>
    <property type="project" value="InterPro"/>
</dbReference>
<dbReference type="Gene3D" id="3.40.50.720">
    <property type="entry name" value="NAD(P)-binding Rossmann-like Domain"/>
    <property type="match status" value="1"/>
</dbReference>
<dbReference type="SMART" id="SM00822">
    <property type="entry name" value="PKS_KR"/>
    <property type="match status" value="1"/>
</dbReference>
<dbReference type="OrthoDB" id="329835at2759"/>
<dbReference type="InterPro" id="IPR020806">
    <property type="entry name" value="PKS_PP-bd"/>
</dbReference>
<dbReference type="Pfam" id="PF23297">
    <property type="entry name" value="ACP_SdgA_C"/>
    <property type="match status" value="1"/>
</dbReference>
<dbReference type="FunFam" id="3.40.50.720:FF:000209">
    <property type="entry name" value="Polyketide synthase Pks12"/>
    <property type="match status" value="1"/>
</dbReference>
<dbReference type="GO" id="GO:0016491">
    <property type="term" value="F:oxidoreductase activity"/>
    <property type="evidence" value="ECO:0007669"/>
    <property type="project" value="InterPro"/>
</dbReference>
<proteinExistence type="predicted"/>
<dbReference type="SMART" id="SM00823">
    <property type="entry name" value="PKS_PP"/>
    <property type="match status" value="1"/>
</dbReference>
<dbReference type="InterPro" id="IPR013154">
    <property type="entry name" value="ADH-like_N"/>
</dbReference>
<dbReference type="PROSITE" id="PS50075">
    <property type="entry name" value="CARRIER"/>
    <property type="match status" value="1"/>
</dbReference>
<dbReference type="PANTHER" id="PTHR43775:SF29">
    <property type="entry name" value="ASPERFURANONE POLYKETIDE SYNTHASE AFOG-RELATED"/>
    <property type="match status" value="1"/>
</dbReference>
<evidence type="ECO:0000259" key="5">
    <source>
        <dbReference type="PROSITE" id="PS50075"/>
    </source>
</evidence>
<dbReference type="Gene3D" id="3.90.180.10">
    <property type="entry name" value="Medium-chain alcohol dehydrogenases, catalytic domain"/>
    <property type="match status" value="1"/>
</dbReference>
<keyword evidence="4" id="KW-0511">Multifunctional enzyme</keyword>
<dbReference type="InterPro" id="IPR020843">
    <property type="entry name" value="ER"/>
</dbReference>
<accession>A0A7H8QIN1</accession>
<dbReference type="Pfam" id="PF23114">
    <property type="entry name" value="NAD-bd_HRPKS_sdrA"/>
    <property type="match status" value="1"/>
</dbReference>
<dbReference type="InterPro" id="IPR009081">
    <property type="entry name" value="PP-bd_ACP"/>
</dbReference>
<protein>
    <recommendedName>
        <fullName evidence="5">Carrier domain-containing protein</fullName>
    </recommendedName>
</protein>
<dbReference type="SMART" id="SM00829">
    <property type="entry name" value="PKS_ER"/>
    <property type="match status" value="1"/>
</dbReference>
<sequence>MERADEEARRTCWSLDWKPDPSLLSSKELIDLCASNDKATAAASFVELFAHQNPIMQILEAGDVLLDTSQKIRDRLTTYGLDIDGEPGLPLFRTYTITNSGASDNNDNDNDDTNTESSRLIRRKLDTANSLDEQGFTDCHYDFLICNDRKYLLTATPQGLSNINSLLEENAKILLLEEFVVLSKADLNNLEDSTSANRDLSSLSTSETYNIVESAGSGSTIIITPNSGIQRIIAQVLQKRLSSELGSPDIVTLEDINPAQYEGRNYISLLDLDASVFHDISNDRWAAFQQILSTAKSVLWVTKGQGADQGLVSGLGRVIQSEYLDLRFVEVALEASTSKDKVISHILTVLQRTLLAEDLDLETEYREQDGKLCVGRVIETTTVNSMIRSSTGPSRSSVQQFGADSQRALNLSIASPGLLDTLQFEDDPDYALPLGPTDVEIKVSSTGLNFKDIIIAMGQISGNRLGFECSGIVSRAGPQAGFAPGERVSCCTLSGAYKTFVRTDASWVIRLPDNVPYADAASIPLVFATSYYSLVTVARLSENETVLIHSGAGGVGQAAIQIAQRIKAQIFTTVGSPEKKKLIQDLYGIPESHIFNSRDTSFAEEIQKHCPAGVDVVLNSLQGELQEASWKCIAPLGRFVDVGKADFETSRKGLNMKPFLTNVSFSSVDLSVVMRRAKPVMAEIMSAIRDYMTDSTNPISPPQPLQVYQIGDLKNAFRRMASGKSSGKIVLDLNPASEVPIVPSRSTRYDFDPNATYVIGGGLGGLGQTLVDWMVERKARHFILLSRSGAAKNEAAQEMISRHAANGVEINAPSCDVADENAVRSVFERLSQTMPPIKGCIQGSMVLRDGLLSSMSAADWNAVLRPKTQGTLNLAAHLPRNMDFFVLLSSISAISGSRCQANYSAANSYMDALAQELVAQGRRCLSLNLGVIKDVGIAAQLGTNAALRRDGFEGLTTPELLALLDYACDPKCPRATNPQRAQLIAGLGAAMTLAPEHFESVYWTRRCMFRQLQEVNRITAQNTDSGSNTSSKGAEKNFGRLLAEAPDENAAADAALKGLVNKLANLLNLPETDVETRTPLHSFGIDSLVALEIRYWVSKELKTELSIFDIMQAGGLAGLAGVIAQKSEARTKQ</sequence>
<evidence type="ECO:0000313" key="7">
    <source>
        <dbReference type="Proteomes" id="UP000509510"/>
    </source>
</evidence>
<dbReference type="SUPFAM" id="SSF47336">
    <property type="entry name" value="ACP-like"/>
    <property type="match status" value="1"/>
</dbReference>